<dbReference type="EMBL" id="OU963897">
    <property type="protein sequence ID" value="CAH0405245.1"/>
    <property type="molecule type" value="Genomic_DNA"/>
</dbReference>
<gene>
    <name evidence="2" type="ORF">CHILSU_LOCUS8604</name>
</gene>
<evidence type="ECO:0000313" key="2">
    <source>
        <dbReference type="EMBL" id="CAH0405245.1"/>
    </source>
</evidence>
<sequence>MDNSTYPDNSNSYEFATNANQELDFVDHWANFTIEEEILRGKKIRDEKSRTCVPQTECKLVDIHNSKTSYRAKSSSRCRTRQPSNCYNSQAFCSSPRSPSIKVKCAPRCPLRIAELAVPTKRQCIETWRTKCDILPPFMVERLKQQVMDERPIVHITDAVNCFKRATSKSTKTFRRHKMPVLDSKLKNERMLELSQLCAIFGKKIAQKLITPQNIKLNPELDKISKIVADELAHIMRSGNIGKRSINDKMDAEISAKIAVWIATVLQDTSYKLLEENLKELEEEEGPVLDFIDDVIESVMNICSPQTKDVVQEDYSEKSSHKSGEDRDMSVDISLDPLKNIELDMSPTYENITSESGDIIVKEGNDSTIATGLMHDEINRILDNIVRNASDKDEPKIEQVDKNQSSDLVAEPGVEIELVDNQEISSIVVKESVSNNSQILVDKESVNKIHNIMEDLEGNTQVAEKSDEETINASEVIRIEHNTPASEGTNLESDNINAIDDLEQSKAENKVSDVFGMVFAEESHDDKNKKVQFSDIHLGKSERKQFDGNEINGLQKSQESNKLGTTTSTTSENINSNMVFAPPNKNLLSDADELWPEDIANPTPKATTIVSRSVTSLGNITEKEEKVSITISERDLEKEIEDFSYKNIGENLRKGHTKEENIDLLKAKTGSKKIKNGTDLQIKSLSDPQYDNRDSEINKSPDLKLNDGIDKTIPDSRVPIEKSDKLFLKSNAEYKVTDPISKLNTTEKDKLLLTNTNNDSIQKGNIKSDKNVIYQADEQKLTSLLAASEPKFDYKVNPNTAPSWLQHDHGKGEPSEDSIDCRDKGRFNEHELRIWCKDLERMLRNLDLWNTWLETTCKNMLFLIKKRGAILEMNKSYGTYTNRRNIQEWIILKKNMEKDSIFWSKLNYRAYAKLRTYKARIVSTKYYVLCDCKNNLVKKKL</sequence>
<reference evidence="2" key="1">
    <citation type="submission" date="2021-12" db="EMBL/GenBank/DDBJ databases">
        <authorList>
            <person name="King R."/>
        </authorList>
    </citation>
    <scope>NUCLEOTIDE SEQUENCE</scope>
</reference>
<feature type="region of interest" description="Disordered" evidence="1">
    <location>
        <begin position="554"/>
        <end position="576"/>
    </location>
</feature>
<accession>A0ABN8BCJ4</accession>
<name>A0ABN8BCJ4_CHISP</name>
<evidence type="ECO:0000256" key="1">
    <source>
        <dbReference type="SAM" id="MobiDB-lite"/>
    </source>
</evidence>
<proteinExistence type="predicted"/>
<evidence type="ECO:0000313" key="3">
    <source>
        <dbReference type="Proteomes" id="UP001153292"/>
    </source>
</evidence>
<protein>
    <submittedName>
        <fullName evidence="2">Uncharacterized protein</fullName>
    </submittedName>
</protein>
<keyword evidence="3" id="KW-1185">Reference proteome</keyword>
<feature type="compositionally biased region" description="Polar residues" evidence="1">
    <location>
        <begin position="554"/>
        <end position="564"/>
    </location>
</feature>
<dbReference type="Proteomes" id="UP001153292">
    <property type="component" value="Chromosome 4"/>
</dbReference>
<organism evidence="2 3">
    <name type="scientific">Chilo suppressalis</name>
    <name type="common">Asiatic rice borer moth</name>
    <dbReference type="NCBI Taxonomy" id="168631"/>
    <lineage>
        <taxon>Eukaryota</taxon>
        <taxon>Metazoa</taxon>
        <taxon>Ecdysozoa</taxon>
        <taxon>Arthropoda</taxon>
        <taxon>Hexapoda</taxon>
        <taxon>Insecta</taxon>
        <taxon>Pterygota</taxon>
        <taxon>Neoptera</taxon>
        <taxon>Endopterygota</taxon>
        <taxon>Lepidoptera</taxon>
        <taxon>Glossata</taxon>
        <taxon>Ditrysia</taxon>
        <taxon>Pyraloidea</taxon>
        <taxon>Crambidae</taxon>
        <taxon>Crambinae</taxon>
        <taxon>Chilo</taxon>
    </lineage>
</organism>